<dbReference type="STRING" id="1810919.A0A3D8T2L1"/>
<dbReference type="InterPro" id="IPR011333">
    <property type="entry name" value="SKP1/BTB/POZ_sf"/>
</dbReference>
<dbReference type="InterPro" id="IPR029058">
    <property type="entry name" value="AB_hydrolase_fold"/>
</dbReference>
<organism evidence="3 4">
    <name type="scientific">Aspergillus mulundensis</name>
    <dbReference type="NCBI Taxonomy" id="1810919"/>
    <lineage>
        <taxon>Eukaryota</taxon>
        <taxon>Fungi</taxon>
        <taxon>Dikarya</taxon>
        <taxon>Ascomycota</taxon>
        <taxon>Pezizomycotina</taxon>
        <taxon>Eurotiomycetes</taxon>
        <taxon>Eurotiomycetidae</taxon>
        <taxon>Eurotiales</taxon>
        <taxon>Aspergillaceae</taxon>
        <taxon>Aspergillus</taxon>
        <taxon>Aspergillus subgen. Nidulantes</taxon>
    </lineage>
</organism>
<keyword evidence="4" id="KW-1185">Reference proteome</keyword>
<gene>
    <name evidence="3" type="ORF">DSM5745_00106</name>
</gene>
<dbReference type="Gene3D" id="3.40.50.1820">
    <property type="entry name" value="alpha/beta hydrolase"/>
    <property type="match status" value="2"/>
</dbReference>
<sequence length="587" mass="64044">MALTNSTTNHAANHAAKREPEASPSSEPDKNKKLCSAREDRELAFGDVISVVVGNTSDGTSRSAVAHEKLLRSSSEFFDKALGGPWKQTTKRRIELPDNNPDVFAIYAHRLYSGCVLAFPGESRDSDVKFLELASAYILGDKHLCPGFQNAIIESFVAELYEPQRLFPSNNIVRYIYEHTQPNCALRRIITDGTLLYPIENDEEALLDSSSIVMMPLVNSHPLFHLLTVLSILNPNLTSAASLGAYNVDPASVSISGFSSGGFMATQLGIAYSSIFKIGFGVFAGGPFDCARNQPNRTCMNNNIPAIETPTENIKLWSGKQIDDIANLKDRRVYMQVGELDRTTGPNVLSQLRNQLSGFLDKKLMTYIVTPGSEHTMPTDFDSDGNNDCAVSGSPFISNCGYDGAGEVLGWLYENESLTSRNMGALNGNVFEFDQTDGFGAGASASGMGEKGFLYVPDDCRNNSTVCKLHVVLHGCCGSYDLIGEKFVRDTGYNQWADTNNIIILYPQAAVDNSLHTIWDGGIHSNPLGCWDWIGLYGDDTDQKGGAQIEAVVNQVKRIISGFSEEGYRAEAATMSGTASDHIHWEL</sequence>
<feature type="compositionally biased region" description="Low complexity" evidence="1">
    <location>
        <begin position="1"/>
        <end position="14"/>
    </location>
</feature>
<accession>A0A3D8T2L1</accession>
<proteinExistence type="predicted"/>
<feature type="region of interest" description="Disordered" evidence="1">
    <location>
        <begin position="1"/>
        <end position="33"/>
    </location>
</feature>
<dbReference type="SUPFAM" id="SSF54695">
    <property type="entry name" value="POZ domain"/>
    <property type="match status" value="1"/>
</dbReference>
<evidence type="ECO:0000313" key="3">
    <source>
        <dbReference type="EMBL" id="RDW92784.1"/>
    </source>
</evidence>
<evidence type="ECO:0000256" key="1">
    <source>
        <dbReference type="SAM" id="MobiDB-lite"/>
    </source>
</evidence>
<protein>
    <recommendedName>
        <fullName evidence="2">BTB domain-containing protein</fullName>
    </recommendedName>
</protein>
<dbReference type="Gene3D" id="3.30.710.10">
    <property type="entry name" value="Potassium Channel Kv1.1, Chain A"/>
    <property type="match status" value="1"/>
</dbReference>
<dbReference type="SUPFAM" id="SSF53474">
    <property type="entry name" value="alpha/beta-Hydrolases"/>
    <property type="match status" value="1"/>
</dbReference>
<dbReference type="EMBL" id="PVWQ01000001">
    <property type="protein sequence ID" value="RDW92784.1"/>
    <property type="molecule type" value="Genomic_DNA"/>
</dbReference>
<dbReference type="GeneID" id="38110476"/>
<evidence type="ECO:0000259" key="2">
    <source>
        <dbReference type="PROSITE" id="PS50097"/>
    </source>
</evidence>
<reference evidence="3 4" key="1">
    <citation type="journal article" date="2018" name="IMA Fungus">
        <title>IMA Genome-F 9: Draft genome sequence of Annulohypoxylon stygium, Aspergillus mulundensis, Berkeleyomyces basicola (syn. Thielaviopsis basicola), Ceratocystis smalleyi, two Cercospora beticola strains, Coleophoma cylindrospora, Fusarium fracticaudum, Phialophora cf. hyalina, and Morchella septimelata.</title>
        <authorList>
            <person name="Wingfield B.D."/>
            <person name="Bills G.F."/>
            <person name="Dong Y."/>
            <person name="Huang W."/>
            <person name="Nel W.J."/>
            <person name="Swalarsk-Parry B.S."/>
            <person name="Vaghefi N."/>
            <person name="Wilken P.M."/>
            <person name="An Z."/>
            <person name="de Beer Z.W."/>
            <person name="De Vos L."/>
            <person name="Chen L."/>
            <person name="Duong T.A."/>
            <person name="Gao Y."/>
            <person name="Hammerbacher A."/>
            <person name="Kikkert J.R."/>
            <person name="Li Y."/>
            <person name="Li H."/>
            <person name="Li K."/>
            <person name="Li Q."/>
            <person name="Liu X."/>
            <person name="Ma X."/>
            <person name="Naidoo K."/>
            <person name="Pethybridge S.J."/>
            <person name="Sun J."/>
            <person name="Steenkamp E.T."/>
            <person name="van der Nest M.A."/>
            <person name="van Wyk S."/>
            <person name="Wingfield M.J."/>
            <person name="Xiong C."/>
            <person name="Yue Q."/>
            <person name="Zhang X."/>
        </authorList>
    </citation>
    <scope>NUCLEOTIDE SEQUENCE [LARGE SCALE GENOMIC DNA]</scope>
    <source>
        <strain evidence="3 4">DSM 5745</strain>
    </source>
</reference>
<dbReference type="PROSITE" id="PS50097">
    <property type="entry name" value="BTB"/>
    <property type="match status" value="1"/>
</dbReference>
<name>A0A3D8T2L1_9EURO</name>
<comment type="caution">
    <text evidence="3">The sequence shown here is derived from an EMBL/GenBank/DDBJ whole genome shotgun (WGS) entry which is preliminary data.</text>
</comment>
<dbReference type="InterPro" id="IPR000210">
    <property type="entry name" value="BTB/POZ_dom"/>
</dbReference>
<dbReference type="PANTHER" id="PTHR42972:SF8">
    <property type="entry name" value="POLYHYDROXYBUTYRATE DEPOLYMERASE"/>
    <property type="match status" value="1"/>
</dbReference>
<dbReference type="OrthoDB" id="6020543at2759"/>
<feature type="domain" description="BTB" evidence="2">
    <location>
        <begin position="46"/>
        <end position="120"/>
    </location>
</feature>
<evidence type="ECO:0000313" key="4">
    <source>
        <dbReference type="Proteomes" id="UP000256690"/>
    </source>
</evidence>
<dbReference type="Proteomes" id="UP000256690">
    <property type="component" value="Unassembled WGS sequence"/>
</dbReference>
<dbReference type="AlphaFoldDB" id="A0A3D8T2L1"/>
<feature type="compositionally biased region" description="Basic and acidic residues" evidence="1">
    <location>
        <begin position="16"/>
        <end position="33"/>
    </location>
</feature>
<dbReference type="RefSeq" id="XP_026607967.1">
    <property type="nucleotide sequence ID" value="XM_026742122.1"/>
</dbReference>
<dbReference type="PANTHER" id="PTHR42972">
    <property type="entry name" value="TOL-PAL SYSTEM PROTEIN TOLB"/>
    <property type="match status" value="1"/>
</dbReference>